<dbReference type="KEGG" id="mehf:MmiHf6_07070"/>
<evidence type="ECO:0000313" key="3">
    <source>
        <dbReference type="Proteomes" id="UP001302978"/>
    </source>
</evidence>
<dbReference type="EMBL" id="CP131059">
    <property type="protein sequence ID" value="WNY23400.1"/>
    <property type="molecule type" value="Genomic_DNA"/>
</dbReference>
<keyword evidence="3" id="KW-1185">Reference proteome</keyword>
<dbReference type="InterPro" id="IPR025272">
    <property type="entry name" value="SocA_Panacea"/>
</dbReference>
<evidence type="ECO:0000259" key="1">
    <source>
        <dbReference type="Pfam" id="PF13274"/>
    </source>
</evidence>
<gene>
    <name evidence="2" type="ORF">MmiHf6_07070</name>
</gene>
<proteinExistence type="predicted"/>
<dbReference type="Pfam" id="PF13274">
    <property type="entry name" value="SocA_Panacea"/>
    <property type="match status" value="1"/>
</dbReference>
<reference evidence="2 3" key="1">
    <citation type="submission" date="2023-07" db="EMBL/GenBank/DDBJ databases">
        <title>Closed genoem sequence of Methanomicrococcus sp. Hf6.</title>
        <authorList>
            <person name="Poehlein A."/>
            <person name="Protasov E."/>
            <person name="Platt K."/>
            <person name="Reeh H."/>
            <person name="Daniel R."/>
            <person name="Brune A."/>
        </authorList>
    </citation>
    <scope>NUCLEOTIDE SEQUENCE [LARGE SCALE GENOMIC DNA]</scope>
    <source>
        <strain evidence="2 3">Hf6</strain>
    </source>
</reference>
<evidence type="ECO:0000313" key="2">
    <source>
        <dbReference type="EMBL" id="WNY23400.1"/>
    </source>
</evidence>
<organism evidence="2 3">
    <name type="scientific">Methanimicrococcus hongohii</name>
    <dbReference type="NCBI Taxonomy" id="3028295"/>
    <lineage>
        <taxon>Archaea</taxon>
        <taxon>Methanobacteriati</taxon>
        <taxon>Methanobacteriota</taxon>
        <taxon>Stenosarchaea group</taxon>
        <taxon>Methanomicrobia</taxon>
        <taxon>Methanosarcinales</taxon>
        <taxon>Methanosarcinaceae</taxon>
        <taxon>Methanimicrococcus</taxon>
    </lineage>
</organism>
<dbReference type="AlphaFoldDB" id="A0AA96V171"/>
<protein>
    <recommendedName>
        <fullName evidence="1">Antitoxin SocA-like Panacea domain-containing protein</fullName>
    </recommendedName>
</protein>
<dbReference type="GeneID" id="85195217"/>
<dbReference type="Proteomes" id="UP001302978">
    <property type="component" value="Chromosome"/>
</dbReference>
<feature type="domain" description="Antitoxin SocA-like Panacea" evidence="1">
    <location>
        <begin position="27"/>
        <end position="118"/>
    </location>
</feature>
<dbReference type="RefSeq" id="WP_316558415.1">
    <property type="nucleotide sequence ID" value="NZ_CP131059.1"/>
</dbReference>
<accession>A0AA96V171</accession>
<sequence length="153" mass="18134">MDENKLPDIFDVADWFLNKEPLQHKKLQKLCYYAVAWTYTLLDKPLCTNSDFQAWIHGPANPMLYQEYKQYGWLHIPQKECDYDFDEAEDVLEFVWASYGDLTQFQLENLTHDEEPWQIARGDLGDSERSEAIISAADMKKYYAKIYEESQND</sequence>
<name>A0AA96V171_9EURY</name>